<organism evidence="6 7">
    <name type="scientific">Dongia sedimenti</name>
    <dbReference type="NCBI Taxonomy" id="3064282"/>
    <lineage>
        <taxon>Bacteria</taxon>
        <taxon>Pseudomonadati</taxon>
        <taxon>Pseudomonadota</taxon>
        <taxon>Alphaproteobacteria</taxon>
        <taxon>Rhodospirillales</taxon>
        <taxon>Dongiaceae</taxon>
        <taxon>Dongia</taxon>
    </lineage>
</organism>
<gene>
    <name evidence="6" type="ORF">Q8A70_13095</name>
</gene>
<keyword evidence="7" id="KW-1185">Reference proteome</keyword>
<dbReference type="Pfam" id="PF03466">
    <property type="entry name" value="LysR_substrate"/>
    <property type="match status" value="1"/>
</dbReference>
<dbReference type="Pfam" id="PF00126">
    <property type="entry name" value="HTH_1"/>
    <property type="match status" value="1"/>
</dbReference>
<dbReference type="Gene3D" id="3.40.190.10">
    <property type="entry name" value="Periplasmic binding protein-like II"/>
    <property type="match status" value="2"/>
</dbReference>
<dbReference type="PANTHER" id="PTHR30346:SF0">
    <property type="entry name" value="HCA OPERON TRANSCRIPTIONAL ACTIVATOR HCAR"/>
    <property type="match status" value="1"/>
</dbReference>
<evidence type="ECO:0000313" key="7">
    <source>
        <dbReference type="Proteomes" id="UP001230156"/>
    </source>
</evidence>
<evidence type="ECO:0000256" key="3">
    <source>
        <dbReference type="ARBA" id="ARBA00023125"/>
    </source>
</evidence>
<name>A0ABU0YLM8_9PROT</name>
<proteinExistence type="inferred from homology"/>
<comment type="caution">
    <text evidence="6">The sequence shown here is derived from an EMBL/GenBank/DDBJ whole genome shotgun (WGS) entry which is preliminary data.</text>
</comment>
<protein>
    <submittedName>
        <fullName evidence="6">LysR family transcriptional regulator</fullName>
    </submittedName>
</protein>
<dbReference type="InterPro" id="IPR036390">
    <property type="entry name" value="WH_DNA-bd_sf"/>
</dbReference>
<feature type="domain" description="HTH lysR-type" evidence="5">
    <location>
        <begin position="3"/>
        <end position="60"/>
    </location>
</feature>
<keyword evidence="4" id="KW-0804">Transcription</keyword>
<comment type="similarity">
    <text evidence="1">Belongs to the LysR transcriptional regulatory family.</text>
</comment>
<dbReference type="PROSITE" id="PS50931">
    <property type="entry name" value="HTH_LYSR"/>
    <property type="match status" value="1"/>
</dbReference>
<dbReference type="PANTHER" id="PTHR30346">
    <property type="entry name" value="TRANSCRIPTIONAL DUAL REGULATOR HCAR-RELATED"/>
    <property type="match status" value="1"/>
</dbReference>
<dbReference type="InterPro" id="IPR005119">
    <property type="entry name" value="LysR_subst-bd"/>
</dbReference>
<evidence type="ECO:0000256" key="2">
    <source>
        <dbReference type="ARBA" id="ARBA00023015"/>
    </source>
</evidence>
<dbReference type="RefSeq" id="WP_379956089.1">
    <property type="nucleotide sequence ID" value="NZ_JAUYVI010000004.1"/>
</dbReference>
<dbReference type="CDD" id="cd08412">
    <property type="entry name" value="PBP2_PAO1_like"/>
    <property type="match status" value="1"/>
</dbReference>
<dbReference type="Gene3D" id="1.10.10.10">
    <property type="entry name" value="Winged helix-like DNA-binding domain superfamily/Winged helix DNA-binding domain"/>
    <property type="match status" value="1"/>
</dbReference>
<dbReference type="SUPFAM" id="SSF53850">
    <property type="entry name" value="Periplasmic binding protein-like II"/>
    <property type="match status" value="1"/>
</dbReference>
<dbReference type="Proteomes" id="UP001230156">
    <property type="component" value="Unassembled WGS sequence"/>
</dbReference>
<keyword evidence="3" id="KW-0238">DNA-binding</keyword>
<dbReference type="SUPFAM" id="SSF46785">
    <property type="entry name" value="Winged helix' DNA-binding domain"/>
    <property type="match status" value="1"/>
</dbReference>
<accession>A0ABU0YLM8</accession>
<evidence type="ECO:0000256" key="1">
    <source>
        <dbReference type="ARBA" id="ARBA00009437"/>
    </source>
</evidence>
<reference evidence="7" key="1">
    <citation type="submission" date="2023-08" db="EMBL/GenBank/DDBJ databases">
        <title>Rhodospirillaceae gen. nov., a novel taxon isolated from the Yangtze River Yuezi River estuary sludge.</title>
        <authorList>
            <person name="Ruan L."/>
        </authorList>
    </citation>
    <scope>NUCLEOTIDE SEQUENCE [LARGE SCALE GENOMIC DNA]</scope>
    <source>
        <strain evidence="7">R-7</strain>
    </source>
</reference>
<evidence type="ECO:0000313" key="6">
    <source>
        <dbReference type="EMBL" id="MDQ7248615.1"/>
    </source>
</evidence>
<sequence length="307" mass="33425">MSLNLRQIRYFVAAAEAGKVVAAASAVGISPSAITEAIQDLEETVGTPLMTRHRGGVKVTYDGYVFLQHCRNILSALTAATSAVGQNRPRVAGPLSIGVTITVAGYFLAAPLARFRRSFPEVELVIRELDRNVIEKQLAQGQLDIGIVLVSNLEHSDVLATESLAKSRRRLWTATGHPLLSKPRVTLKDVAKEPYIQLLIDEAAATTLSYWSKYKLKPNVIFQTESVEAVRSLVATGTGITILSDMVYRPWSLEGDKLESREIAAAIPTMDVGLAWSRDAALPAPASAFIEFCRMEFLSGNPRSMTL</sequence>
<dbReference type="InterPro" id="IPR000847">
    <property type="entry name" value="LysR_HTH_N"/>
</dbReference>
<keyword evidence="2" id="KW-0805">Transcription regulation</keyword>
<evidence type="ECO:0000259" key="5">
    <source>
        <dbReference type="PROSITE" id="PS50931"/>
    </source>
</evidence>
<evidence type="ECO:0000256" key="4">
    <source>
        <dbReference type="ARBA" id="ARBA00023163"/>
    </source>
</evidence>
<dbReference type="EMBL" id="JAUYVI010000004">
    <property type="protein sequence ID" value="MDQ7248615.1"/>
    <property type="molecule type" value="Genomic_DNA"/>
</dbReference>
<dbReference type="InterPro" id="IPR036388">
    <property type="entry name" value="WH-like_DNA-bd_sf"/>
</dbReference>